<dbReference type="SUPFAM" id="SSF52091">
    <property type="entry name" value="SpoIIaa-like"/>
    <property type="match status" value="1"/>
</dbReference>
<evidence type="ECO:0000313" key="2">
    <source>
        <dbReference type="EMBL" id="SEE63634.1"/>
    </source>
</evidence>
<dbReference type="EMBL" id="FNTX01000002">
    <property type="protein sequence ID" value="SEE63634.1"/>
    <property type="molecule type" value="Genomic_DNA"/>
</dbReference>
<dbReference type="Gene3D" id="3.30.750.24">
    <property type="entry name" value="STAS domain"/>
    <property type="match status" value="1"/>
</dbReference>
<dbReference type="CDD" id="cd07043">
    <property type="entry name" value="STAS_anti-anti-sigma_factors"/>
    <property type="match status" value="1"/>
</dbReference>
<name>A0A1H5KGA4_9MICO</name>
<dbReference type="AlphaFoldDB" id="A0A1H5KGA4"/>
<proteinExistence type="predicted"/>
<reference evidence="3" key="1">
    <citation type="submission" date="2016-10" db="EMBL/GenBank/DDBJ databases">
        <authorList>
            <person name="Varghese N."/>
            <person name="Submissions S."/>
        </authorList>
    </citation>
    <scope>NUCLEOTIDE SEQUENCE [LARGE SCALE GENOMIC DNA]</scope>
    <source>
        <strain evidence="3">DSM 21368</strain>
    </source>
</reference>
<dbReference type="Proteomes" id="UP000199220">
    <property type="component" value="Unassembled WGS sequence"/>
</dbReference>
<dbReference type="InterPro" id="IPR036513">
    <property type="entry name" value="STAS_dom_sf"/>
</dbReference>
<dbReference type="OrthoDB" id="9793697at2"/>
<dbReference type="PROSITE" id="PS50801">
    <property type="entry name" value="STAS"/>
    <property type="match status" value="1"/>
</dbReference>
<evidence type="ECO:0000259" key="1">
    <source>
        <dbReference type="PROSITE" id="PS50801"/>
    </source>
</evidence>
<keyword evidence="3" id="KW-1185">Reference proteome</keyword>
<evidence type="ECO:0000313" key="3">
    <source>
        <dbReference type="Proteomes" id="UP000199220"/>
    </source>
</evidence>
<dbReference type="InterPro" id="IPR002645">
    <property type="entry name" value="STAS_dom"/>
</dbReference>
<gene>
    <name evidence="2" type="ORF">SAMN04488554_2241</name>
</gene>
<sequence>MIEVSTSGTGAQITVTDDLDLATGAAADAVQRRLALLERPMITVDLCRMNFMDSTGAAWLITLADQSRHRDGRVHLLGASARDLFVLEVCGAIDLFTINHRHQCADATHATA</sequence>
<dbReference type="Pfam" id="PF01740">
    <property type="entry name" value="STAS"/>
    <property type="match status" value="1"/>
</dbReference>
<dbReference type="RefSeq" id="WP_089773231.1">
    <property type="nucleotide sequence ID" value="NZ_FNTX01000002.1"/>
</dbReference>
<accession>A0A1H5KGA4</accession>
<dbReference type="STRING" id="648782.SAMN04488554_2241"/>
<organism evidence="2 3">
    <name type="scientific">Ruania alba</name>
    <dbReference type="NCBI Taxonomy" id="648782"/>
    <lineage>
        <taxon>Bacteria</taxon>
        <taxon>Bacillati</taxon>
        <taxon>Actinomycetota</taxon>
        <taxon>Actinomycetes</taxon>
        <taxon>Micrococcales</taxon>
        <taxon>Ruaniaceae</taxon>
        <taxon>Ruania</taxon>
    </lineage>
</organism>
<feature type="domain" description="STAS" evidence="1">
    <location>
        <begin position="25"/>
        <end position="112"/>
    </location>
</feature>
<protein>
    <submittedName>
        <fullName evidence="2">Anti-anti-sigma factor</fullName>
    </submittedName>
</protein>